<organism evidence="2">
    <name type="scientific">bioreactor metagenome</name>
    <dbReference type="NCBI Taxonomy" id="1076179"/>
    <lineage>
        <taxon>unclassified sequences</taxon>
        <taxon>metagenomes</taxon>
        <taxon>ecological metagenomes</taxon>
    </lineage>
</organism>
<feature type="transmembrane region" description="Helical" evidence="1">
    <location>
        <begin position="6"/>
        <end position="28"/>
    </location>
</feature>
<comment type="caution">
    <text evidence="2">The sequence shown here is derived from an EMBL/GenBank/DDBJ whole genome shotgun (WGS) entry which is preliminary data.</text>
</comment>
<evidence type="ECO:0000313" key="2">
    <source>
        <dbReference type="EMBL" id="MPM79758.1"/>
    </source>
</evidence>
<protein>
    <submittedName>
        <fullName evidence="2">Uncharacterized protein</fullName>
    </submittedName>
</protein>
<keyword evidence="1" id="KW-1133">Transmembrane helix</keyword>
<dbReference type="EMBL" id="VSSQ01029575">
    <property type="protein sequence ID" value="MPM79758.1"/>
    <property type="molecule type" value="Genomic_DNA"/>
</dbReference>
<evidence type="ECO:0000256" key="1">
    <source>
        <dbReference type="SAM" id="Phobius"/>
    </source>
</evidence>
<keyword evidence="1" id="KW-0812">Transmembrane</keyword>
<accession>A0A645CSB8</accession>
<name>A0A645CSB8_9ZZZZ</name>
<sequence>MGNFINIVASIILGILCLAAVVVFFSFLGGEELIFKIRLKLTNEKTLIENVKFLYENFNSLSEAKVHNRLYGVMKTLNLLYRKYSVLEVGTNFRKIKDGCDGKWSICRTYLHPFFYNANGVEKEPQWEKDEALPIAYHLYKTLID</sequence>
<keyword evidence="1" id="KW-0472">Membrane</keyword>
<gene>
    <name evidence="2" type="ORF">SDC9_126799</name>
</gene>
<dbReference type="AlphaFoldDB" id="A0A645CSB8"/>
<proteinExistence type="predicted"/>
<reference evidence="2" key="1">
    <citation type="submission" date="2019-08" db="EMBL/GenBank/DDBJ databases">
        <authorList>
            <person name="Kucharzyk K."/>
            <person name="Murdoch R.W."/>
            <person name="Higgins S."/>
            <person name="Loffler F."/>
        </authorList>
    </citation>
    <scope>NUCLEOTIDE SEQUENCE</scope>
</reference>